<name>A0A9P6KZZ3_9MICR</name>
<evidence type="ECO:0000313" key="3">
    <source>
        <dbReference type="Proteomes" id="UP000740883"/>
    </source>
</evidence>
<evidence type="ECO:0000256" key="1">
    <source>
        <dbReference type="SAM" id="MobiDB-lite"/>
    </source>
</evidence>
<organism evidence="2 3">
    <name type="scientific">Nosema granulosis</name>
    <dbReference type="NCBI Taxonomy" id="83296"/>
    <lineage>
        <taxon>Eukaryota</taxon>
        <taxon>Fungi</taxon>
        <taxon>Fungi incertae sedis</taxon>
        <taxon>Microsporidia</taxon>
        <taxon>Nosematidae</taxon>
        <taxon>Nosema</taxon>
    </lineage>
</organism>
<dbReference type="EMBL" id="SBJO01000019">
    <property type="protein sequence ID" value="KAF9764504.1"/>
    <property type="molecule type" value="Genomic_DNA"/>
</dbReference>
<dbReference type="Gene3D" id="2.130.10.10">
    <property type="entry name" value="YVTN repeat-like/Quinoprotein amine dehydrogenase"/>
    <property type="match status" value="1"/>
</dbReference>
<sequence>MKKSRIVDENVTEEDIKNHTEEEISVYRPEEVDEDSLSYEEEAYVFIDYISLDWPSQTVDCFNSNNVVIGTNPNEGDGKIVSFDLEDFKGSKDGDKLKHNEKTIPKPLNRIRCKNAIYGVSDDGFYIYNFDLETLHSKDMVEGAGYGLCTTEDGAYFSSMEGMVYKINDKGLDTFKVHKGSIESLSFGNNLLFSCSTDRSAKVTDVRSRDVVFDKKYACDINAIDFNQENIFVFGDDAGLLRVVDLRSLDTCINIDWHKTSISSVRWKDSDVFISSSDQQVCIFDLTLEEDWTYEKYLLFVHQGQKFYKDMCFTSSDSVVTTSIDGLCLFKPISFEE</sequence>
<dbReference type="InterPro" id="IPR036322">
    <property type="entry name" value="WD40_repeat_dom_sf"/>
</dbReference>
<dbReference type="PANTHER" id="PTHR45903">
    <property type="entry name" value="GLUTAMATE-RICH WD REPEAT-CONTAINING PROTEIN 1"/>
    <property type="match status" value="1"/>
</dbReference>
<comment type="caution">
    <text evidence="2">The sequence shown here is derived from an EMBL/GenBank/DDBJ whole genome shotgun (WGS) entry which is preliminary data.</text>
</comment>
<reference evidence="2 3" key="1">
    <citation type="journal article" date="2020" name="Genome Biol. Evol.">
        <title>Comparative genomics of strictly vertically transmitted, feminizing microsporidia endosymbionts of amphipod crustaceans.</title>
        <authorList>
            <person name="Cormier A."/>
            <person name="Chebbi M.A."/>
            <person name="Giraud I."/>
            <person name="Wattier R."/>
            <person name="Teixeira M."/>
            <person name="Gilbert C."/>
            <person name="Rigaud T."/>
            <person name="Cordaux R."/>
        </authorList>
    </citation>
    <scope>NUCLEOTIDE SEQUENCE [LARGE SCALE GENOMIC DNA]</scope>
    <source>
        <strain evidence="2 3">Ou3-Ou53</strain>
    </source>
</reference>
<dbReference type="InterPro" id="IPR015943">
    <property type="entry name" value="WD40/YVTN_repeat-like_dom_sf"/>
</dbReference>
<dbReference type="PANTHER" id="PTHR45903:SF1">
    <property type="entry name" value="GLUTAMATE-RICH WD REPEAT-CONTAINING PROTEIN 1"/>
    <property type="match status" value="1"/>
</dbReference>
<gene>
    <name evidence="2" type="primary">grwd1</name>
    <name evidence="2" type="ORF">NGRA_0503</name>
</gene>
<dbReference type="AlphaFoldDB" id="A0A9P6KZZ3"/>
<dbReference type="SMART" id="SM00320">
    <property type="entry name" value="WD40"/>
    <property type="match status" value="3"/>
</dbReference>
<dbReference type="GO" id="GO:0005730">
    <property type="term" value="C:nucleolus"/>
    <property type="evidence" value="ECO:0007669"/>
    <property type="project" value="TreeGrafter"/>
</dbReference>
<feature type="region of interest" description="Disordered" evidence="1">
    <location>
        <begin position="1"/>
        <end position="22"/>
    </location>
</feature>
<evidence type="ECO:0000313" key="2">
    <source>
        <dbReference type="EMBL" id="KAF9764504.1"/>
    </source>
</evidence>
<dbReference type="InterPro" id="IPR001680">
    <property type="entry name" value="WD40_rpt"/>
</dbReference>
<accession>A0A9P6KZZ3</accession>
<dbReference type="Proteomes" id="UP000740883">
    <property type="component" value="Unassembled WGS sequence"/>
</dbReference>
<proteinExistence type="predicted"/>
<dbReference type="InterPro" id="IPR051972">
    <property type="entry name" value="Glutamate-rich_WD_repeat"/>
</dbReference>
<dbReference type="OrthoDB" id="2161379at2759"/>
<protein>
    <submittedName>
        <fullName evidence="2">Glutamate-rich WD repeat-containing protein 1</fullName>
    </submittedName>
</protein>
<dbReference type="SUPFAM" id="SSF50978">
    <property type="entry name" value="WD40 repeat-like"/>
    <property type="match status" value="1"/>
</dbReference>
<dbReference type="GO" id="GO:0042254">
    <property type="term" value="P:ribosome biogenesis"/>
    <property type="evidence" value="ECO:0007669"/>
    <property type="project" value="TreeGrafter"/>
</dbReference>
<keyword evidence="3" id="KW-1185">Reference proteome</keyword>